<feature type="transmembrane region" description="Helical" evidence="12">
    <location>
        <begin position="157"/>
        <end position="174"/>
    </location>
</feature>
<dbReference type="InterPro" id="IPR017850">
    <property type="entry name" value="Alkaline_phosphatase_core_sf"/>
</dbReference>
<evidence type="ECO:0000259" key="13">
    <source>
        <dbReference type="Pfam" id="PF00884"/>
    </source>
</evidence>
<comment type="caution">
    <text evidence="14">The sequence shown here is derived from an EMBL/GenBank/DDBJ whole genome shotgun (WGS) entry which is preliminary data.</text>
</comment>
<evidence type="ECO:0000256" key="11">
    <source>
        <dbReference type="PIRSR" id="PIRSR600917-52"/>
    </source>
</evidence>
<dbReference type="PIRSF" id="PIRSF005091">
    <property type="entry name" value="Mmb_sulf_HI1246"/>
    <property type="match status" value="1"/>
</dbReference>
<gene>
    <name evidence="14" type="ORF">D9X91_02285</name>
</gene>
<feature type="binding site" evidence="10">
    <location>
        <position position="254"/>
    </location>
    <ligand>
        <name>Mn(2+)</name>
        <dbReference type="ChEBI" id="CHEBI:29035"/>
    </ligand>
</feature>
<evidence type="ECO:0000256" key="7">
    <source>
        <dbReference type="PIRNR" id="PIRNR005091"/>
    </source>
</evidence>
<dbReference type="PANTHER" id="PTHR47371">
    <property type="entry name" value="LIPOTEICHOIC ACID SYNTHASE"/>
    <property type="match status" value="1"/>
</dbReference>
<keyword evidence="5 12" id="KW-1133">Transmembrane helix</keyword>
<feature type="modified residue" description="3-oxoalanine (Ser)" evidence="11">
    <location>
        <position position="64"/>
    </location>
</feature>
<keyword evidence="3 7" id="KW-1003">Cell membrane</keyword>
<feature type="binding site" evidence="10">
    <location>
        <position position="470"/>
    </location>
    <ligand>
        <name>Mn(2+)</name>
        <dbReference type="ChEBI" id="CHEBI:29035"/>
    </ligand>
</feature>
<protein>
    <submittedName>
        <fullName evidence="14">LTA synthase family protein</fullName>
    </submittedName>
</protein>
<keyword evidence="9" id="KW-0479">Metal-binding</keyword>
<comment type="similarity">
    <text evidence="2 7">Belongs to the LTA synthase family.</text>
</comment>
<dbReference type="PANTHER" id="PTHR47371:SF1">
    <property type="entry name" value="LIPOTEICHOIC ACID SYNTHASE-LIKE YQGS"/>
    <property type="match status" value="1"/>
</dbReference>
<dbReference type="GO" id="GO:0005886">
    <property type="term" value="C:plasma membrane"/>
    <property type="evidence" value="ECO:0007669"/>
    <property type="project" value="UniProtKB-SubCell"/>
</dbReference>
<dbReference type="InterPro" id="IPR000917">
    <property type="entry name" value="Sulfatase_N"/>
</dbReference>
<reference evidence="14 15" key="1">
    <citation type="submission" date="2018-10" db="EMBL/GenBank/DDBJ databases">
        <title>Falsibacillus sp. genome draft.</title>
        <authorList>
            <person name="Shi S."/>
        </authorList>
    </citation>
    <scope>NUCLEOTIDE SEQUENCE [LARGE SCALE GENOMIC DNA]</scope>
    <source>
        <strain evidence="14 15">GY 10110</strain>
    </source>
</reference>
<keyword evidence="6 7" id="KW-0472">Membrane</keyword>
<evidence type="ECO:0000256" key="6">
    <source>
        <dbReference type="ARBA" id="ARBA00023136"/>
    </source>
</evidence>
<feature type="active site" evidence="8">
    <location>
        <position position="296"/>
    </location>
</feature>
<evidence type="ECO:0000256" key="8">
    <source>
        <dbReference type="PIRSR" id="PIRSR005091-1"/>
    </source>
</evidence>
<feature type="transmembrane region" description="Helical" evidence="12">
    <location>
        <begin position="42"/>
        <end position="62"/>
    </location>
</feature>
<evidence type="ECO:0000256" key="2">
    <source>
        <dbReference type="ARBA" id="ARBA00009983"/>
    </source>
</evidence>
<evidence type="ECO:0000256" key="10">
    <source>
        <dbReference type="PIRSR" id="PIRSR005091-3"/>
    </source>
</evidence>
<accession>A0A3L7K6M6</accession>
<keyword evidence="9" id="KW-0464">Manganese</keyword>
<feature type="domain" description="Sulfatase N-terminal" evidence="13">
    <location>
        <begin position="246"/>
        <end position="538"/>
    </location>
</feature>
<evidence type="ECO:0000256" key="12">
    <source>
        <dbReference type="SAM" id="Phobius"/>
    </source>
</evidence>
<evidence type="ECO:0000256" key="1">
    <source>
        <dbReference type="ARBA" id="ARBA00004651"/>
    </source>
</evidence>
<feature type="binding site" evidence="10">
    <location>
        <position position="471"/>
    </location>
    <ligand>
        <name>Mn(2+)</name>
        <dbReference type="ChEBI" id="CHEBI:29035"/>
    </ligand>
</feature>
<evidence type="ECO:0000313" key="14">
    <source>
        <dbReference type="EMBL" id="RLQ98235.1"/>
    </source>
</evidence>
<feature type="binding site" evidence="10">
    <location>
        <position position="296"/>
    </location>
    <ligand>
        <name>Mn(2+)</name>
        <dbReference type="ChEBI" id="CHEBI:29035"/>
    </ligand>
</feature>
<dbReference type="InterPro" id="IPR050448">
    <property type="entry name" value="OpgB/LTA_synthase_biosynth"/>
</dbReference>
<proteinExistence type="inferred from homology"/>
<feature type="transmembrane region" description="Helical" evidence="12">
    <location>
        <begin position="9"/>
        <end position="27"/>
    </location>
</feature>
<evidence type="ECO:0000256" key="3">
    <source>
        <dbReference type="ARBA" id="ARBA00022475"/>
    </source>
</evidence>
<keyword evidence="15" id="KW-1185">Reference proteome</keyword>
<dbReference type="SUPFAM" id="SSF53649">
    <property type="entry name" value="Alkaline phosphatase-like"/>
    <property type="match status" value="1"/>
</dbReference>
<dbReference type="EMBL" id="RCVZ01000001">
    <property type="protein sequence ID" value="RLQ98235.1"/>
    <property type="molecule type" value="Genomic_DNA"/>
</dbReference>
<feature type="transmembrane region" description="Helical" evidence="12">
    <location>
        <begin position="71"/>
        <end position="93"/>
    </location>
</feature>
<organism evidence="14 15">
    <name type="scientific">Falsibacillus albus</name>
    <dbReference type="NCBI Taxonomy" id="2478915"/>
    <lineage>
        <taxon>Bacteria</taxon>
        <taxon>Bacillati</taxon>
        <taxon>Bacillota</taxon>
        <taxon>Bacilli</taxon>
        <taxon>Bacillales</taxon>
        <taxon>Bacillaceae</taxon>
        <taxon>Falsibacillus</taxon>
    </lineage>
</organism>
<comment type="subcellular location">
    <subcellularLocation>
        <location evidence="1">Cell membrane</location>
        <topology evidence="1">Multi-pass membrane protein</topology>
    </subcellularLocation>
</comment>
<evidence type="ECO:0000256" key="9">
    <source>
        <dbReference type="PIRSR" id="PIRSR005091-2"/>
    </source>
</evidence>
<feature type="binding site" evidence="9">
    <location>
        <position position="411"/>
    </location>
    <ligand>
        <name>substrate</name>
    </ligand>
</feature>
<dbReference type="Proteomes" id="UP000276770">
    <property type="component" value="Unassembled WGS sequence"/>
</dbReference>
<evidence type="ECO:0000256" key="5">
    <source>
        <dbReference type="ARBA" id="ARBA00022989"/>
    </source>
</evidence>
<keyword evidence="4 12" id="KW-0812">Transmembrane</keyword>
<dbReference type="AlphaFoldDB" id="A0A3L7K6M6"/>
<comment type="PTM">
    <text evidence="11">The conversion to 3-oxoalanine (also known as C-formylglycine, FGly), of a serine or cysteine residue in prokaryotes and of a cysteine residue in eukaryotes, is critical for catalytic activity.</text>
</comment>
<dbReference type="OrthoDB" id="5901192at2"/>
<feature type="transmembrane region" description="Helical" evidence="12">
    <location>
        <begin position="118"/>
        <end position="136"/>
    </location>
</feature>
<dbReference type="RefSeq" id="WP_121678923.1">
    <property type="nucleotide sequence ID" value="NZ_RCVZ01000001.1"/>
</dbReference>
<dbReference type="Gene3D" id="3.30.1120.170">
    <property type="match status" value="1"/>
</dbReference>
<evidence type="ECO:0000313" key="15">
    <source>
        <dbReference type="Proteomes" id="UP000276770"/>
    </source>
</evidence>
<dbReference type="Pfam" id="PF00884">
    <property type="entry name" value="Sulfatase"/>
    <property type="match status" value="1"/>
</dbReference>
<name>A0A3L7K6M6_9BACI</name>
<dbReference type="CDD" id="cd16015">
    <property type="entry name" value="LTA_synthase"/>
    <property type="match status" value="1"/>
</dbReference>
<dbReference type="GO" id="GO:0046872">
    <property type="term" value="F:metal ion binding"/>
    <property type="evidence" value="ECO:0007669"/>
    <property type="project" value="UniProtKB-KW"/>
</dbReference>
<sequence>MKFLKKTDISIVLLAAGFLWLKSYIVYKTSFHIKIENGLQEFILLINPLSFLLLIFGVAFFIKSEKIRNRYVLTASFILSFVLYANVAFYRFFDDFLTLPVLFQTNNFGDLGNSAGEIIHWGDILFFADTFVLTILMRRKPGFLQLDFFSIISRRGFVLFSISLILLNLGLAEVERPQLLTRTFDREMLVKNIGTFNYHLYDIFLQSKSSAQRAMADGSELVGINNYVRANYQEPNEKYFGIAKGKNVIIVSLESLQSFVINHKVNGKEATPYLNKFIHDSFYFDHFYHQTGQGKTSDAEFLVENSLFPLGRGAVFFTHSGNVYHSMAERLNENGYYTAGMHANNKSFWNRDIMYKSLSYNRFYSMTDYSIRDEDVIGWGLKDIPFFNQSVGLMKQMPTPFYTKLITLTNHHPFKLDEQDKLIDEFTSGDGTFNRYFTTVRYTDEAIKQFIEGLKEQGLYRNSIIVLYGDHYGISENHNEAMKQYLGKEITPLANTELQKVPLFIHIPGVTDKGRGKVISEVGGQVDIRPTVLHLLGISTKGDIQFGTDLFSNNHGDFAVLRNGSFVSKEYIYTKNVCYSKITEQPVQKENCQPYNKKAKQELDYSDKIIYGDLLRFYDQKNAALKGE</sequence>
<dbReference type="Gene3D" id="3.40.720.10">
    <property type="entry name" value="Alkaline Phosphatase, subunit A"/>
    <property type="match status" value="1"/>
</dbReference>
<dbReference type="InterPro" id="IPR012160">
    <property type="entry name" value="LtaS-like"/>
</dbReference>
<evidence type="ECO:0000256" key="4">
    <source>
        <dbReference type="ARBA" id="ARBA00022692"/>
    </source>
</evidence>